<dbReference type="InterPro" id="IPR023772">
    <property type="entry name" value="DNA-bd_HTH_TetR-type_CS"/>
</dbReference>
<evidence type="ECO:0000259" key="12">
    <source>
        <dbReference type="PROSITE" id="PS50977"/>
    </source>
</evidence>
<keyword evidence="6" id="KW-0805">Transcription regulation</keyword>
<keyword evidence="4" id="KW-0274">FAD</keyword>
<feature type="DNA-binding region" description="H-T-H motif" evidence="9">
    <location>
        <begin position="577"/>
        <end position="596"/>
    </location>
</feature>
<dbReference type="InterPro" id="IPR036188">
    <property type="entry name" value="FAD/NAD-bd_sf"/>
</dbReference>
<dbReference type="Pfam" id="PF00440">
    <property type="entry name" value="TetR_N"/>
    <property type="match status" value="1"/>
</dbReference>
<dbReference type="InterPro" id="IPR036271">
    <property type="entry name" value="Tet_transcr_reg_TetR-rel_C_sf"/>
</dbReference>
<dbReference type="AlphaFoldDB" id="A0A1V3WYS4"/>
<dbReference type="Gene3D" id="3.30.9.10">
    <property type="entry name" value="D-Amino Acid Oxidase, subunit A, domain 2"/>
    <property type="match status" value="1"/>
</dbReference>
<proteinExistence type="inferred from homology"/>
<dbReference type="PROSITE" id="PS00977">
    <property type="entry name" value="FAD_G3PDH_1"/>
    <property type="match status" value="1"/>
</dbReference>
<dbReference type="PRINTS" id="PR00455">
    <property type="entry name" value="HTHTETR"/>
</dbReference>
<dbReference type="Pfam" id="PF16859">
    <property type="entry name" value="TetR_C_11"/>
    <property type="match status" value="1"/>
</dbReference>
<evidence type="ECO:0000256" key="6">
    <source>
        <dbReference type="ARBA" id="ARBA00023015"/>
    </source>
</evidence>
<dbReference type="EMBL" id="MVBM01000005">
    <property type="protein sequence ID" value="OOK72183.1"/>
    <property type="molecule type" value="Genomic_DNA"/>
</dbReference>
<dbReference type="SUPFAM" id="SSF48498">
    <property type="entry name" value="Tetracyclin repressor-like, C-terminal domain"/>
    <property type="match status" value="1"/>
</dbReference>
<dbReference type="InterPro" id="IPR006076">
    <property type="entry name" value="FAD-dep_OxRdtase"/>
</dbReference>
<organism evidence="13 14">
    <name type="scientific">Mycobacterium kansasii</name>
    <dbReference type="NCBI Taxonomy" id="1768"/>
    <lineage>
        <taxon>Bacteria</taxon>
        <taxon>Bacillati</taxon>
        <taxon>Actinomycetota</taxon>
        <taxon>Actinomycetes</taxon>
        <taxon>Mycobacteriales</taxon>
        <taxon>Mycobacteriaceae</taxon>
        <taxon>Mycobacterium</taxon>
    </lineage>
</organism>
<evidence type="ECO:0000256" key="1">
    <source>
        <dbReference type="ARBA" id="ARBA00001974"/>
    </source>
</evidence>
<dbReference type="PROSITE" id="PS50977">
    <property type="entry name" value="HTH_TETR_2"/>
    <property type="match status" value="1"/>
</dbReference>
<accession>A0A1V3WYS4</accession>
<feature type="region of interest" description="Disordered" evidence="11">
    <location>
        <begin position="690"/>
        <end position="741"/>
    </location>
</feature>
<evidence type="ECO:0000256" key="2">
    <source>
        <dbReference type="ARBA" id="ARBA00007330"/>
    </source>
</evidence>
<dbReference type="EC" id="1.1.5.3" evidence="10"/>
<dbReference type="PROSITE" id="PS01081">
    <property type="entry name" value="HTH_TETR_1"/>
    <property type="match status" value="1"/>
</dbReference>
<comment type="cofactor">
    <cofactor evidence="1 10">
        <name>FAD</name>
        <dbReference type="ChEBI" id="CHEBI:57692"/>
    </cofactor>
</comment>
<comment type="similarity">
    <text evidence="2 10">Belongs to the FAD-dependent glycerol-3-phosphate dehydrogenase family.</text>
</comment>
<dbReference type="GO" id="GO:0009331">
    <property type="term" value="C:glycerol-3-phosphate dehydrogenase (FAD) complex"/>
    <property type="evidence" value="ECO:0007669"/>
    <property type="project" value="UniProtKB-UniRule"/>
</dbReference>
<evidence type="ECO:0000256" key="3">
    <source>
        <dbReference type="ARBA" id="ARBA00022630"/>
    </source>
</evidence>
<feature type="region of interest" description="Disordered" evidence="11">
    <location>
        <begin position="497"/>
        <end position="521"/>
    </location>
</feature>
<evidence type="ECO:0000256" key="9">
    <source>
        <dbReference type="PROSITE-ProRule" id="PRU00335"/>
    </source>
</evidence>
<dbReference type="GO" id="GO:0003677">
    <property type="term" value="F:DNA binding"/>
    <property type="evidence" value="ECO:0007669"/>
    <property type="project" value="UniProtKB-UniRule"/>
</dbReference>
<evidence type="ECO:0000313" key="13">
    <source>
        <dbReference type="EMBL" id="OOK72183.1"/>
    </source>
</evidence>
<dbReference type="GO" id="GO:0046168">
    <property type="term" value="P:glycerol-3-phosphate catabolic process"/>
    <property type="evidence" value="ECO:0007669"/>
    <property type="project" value="TreeGrafter"/>
</dbReference>
<evidence type="ECO:0000256" key="11">
    <source>
        <dbReference type="SAM" id="MobiDB-lite"/>
    </source>
</evidence>
<dbReference type="Pfam" id="PF01266">
    <property type="entry name" value="DAO"/>
    <property type="match status" value="1"/>
</dbReference>
<evidence type="ECO:0000313" key="14">
    <source>
        <dbReference type="Proteomes" id="UP000189229"/>
    </source>
</evidence>
<evidence type="ECO:0000256" key="7">
    <source>
        <dbReference type="ARBA" id="ARBA00023125"/>
    </source>
</evidence>
<evidence type="ECO:0000256" key="10">
    <source>
        <dbReference type="RuleBase" id="RU361217"/>
    </source>
</evidence>
<keyword evidence="7 9" id="KW-0238">DNA-binding</keyword>
<dbReference type="InterPro" id="IPR009057">
    <property type="entry name" value="Homeodomain-like_sf"/>
</dbReference>
<dbReference type="PROSITE" id="PS00978">
    <property type="entry name" value="FAD_G3PDH_2"/>
    <property type="match status" value="1"/>
</dbReference>
<dbReference type="InterPro" id="IPR000447">
    <property type="entry name" value="G3P_DH_FAD-dep"/>
</dbReference>
<comment type="catalytic activity">
    <reaction evidence="10">
        <text>a quinone + sn-glycerol 3-phosphate = dihydroxyacetone phosphate + a quinol</text>
        <dbReference type="Rhea" id="RHEA:18977"/>
        <dbReference type="ChEBI" id="CHEBI:24646"/>
        <dbReference type="ChEBI" id="CHEBI:57597"/>
        <dbReference type="ChEBI" id="CHEBI:57642"/>
        <dbReference type="ChEBI" id="CHEBI:132124"/>
        <dbReference type="EC" id="1.1.5.3"/>
    </reaction>
</comment>
<dbReference type="Gene3D" id="1.10.357.10">
    <property type="entry name" value="Tetracycline Repressor, domain 2"/>
    <property type="match status" value="1"/>
</dbReference>
<sequence>MPNSTALNGARRTAEVTALADGEALDVLVIGGGITGVGIALDAASRGMRVALVEKHDLAFGTSRWSSKLVHGGLRYLASGNVGIARRSAIERGILMTRNAPHLVHAMPQLVPLLPSMGHVKRALVRTGFLAGDALRMLAGTPSSTLPRSRTITAQRVVEMAPTVRRDGLAGGFLAYDGQLIDDARLVVAVARTAAQHGARILTYVGASNATGTSARLTDQRSGQSFDVSARAVISAAGVWGGQIDPSLKLRPSRGTHLVFDADVFGNPTAALTIPIPGELNRFVFAMPEQLGRVYLGLTDEDAPGPIPDVPEPSSQEIMFLLDTVNTALATKLETTDVIGTYAGLRPLIDTGEGRTADVSRDHAVVESPSGVISVVGGKLTEYRYMAEDVLNRAIGLRHLRPGDCRTRNLPLIGAPTNPGPCAQGPAAGLPASLVARYGAEAANVITTATCERPTEAVADGIDVTRAEFEYAVTHEGHWMSTTSWIAGPESAWCPKTVSALSPSPRSSSPGPHRRSGTESYRQNGLHAMAVERAGNDPLKRAPRVRRSPGRLDRSLDAVILEAALAGVAENGYDQLSMDDIASRARVGKAAIYRRWPSKAEVVADAIAHWRRGVGPVDPPNTGSLRGDIDALVAAVPDFEAADQATIRIIVGVATAAMHHPVLAAALDDLVLSRPRQLIRVMLDHAVARARSRGPGPDPHTRCRDGPQRAAGDDGTASRSSLRPACSRRRGPAACHRAGPVSPALSAKRLRRLCLGAKLMQDGTN</sequence>
<dbReference type="PANTHER" id="PTHR11985:SF35">
    <property type="entry name" value="ANAEROBIC GLYCEROL-3-PHOSPHATE DEHYDROGENASE SUBUNIT A"/>
    <property type="match status" value="1"/>
</dbReference>
<dbReference type="InterPro" id="IPR001647">
    <property type="entry name" value="HTH_TetR"/>
</dbReference>
<evidence type="ECO:0000256" key="5">
    <source>
        <dbReference type="ARBA" id="ARBA00023002"/>
    </source>
</evidence>
<dbReference type="PRINTS" id="PR01001">
    <property type="entry name" value="FADG3PDH"/>
</dbReference>
<reference evidence="13 14" key="1">
    <citation type="submission" date="2017-02" db="EMBL/GenBank/DDBJ databases">
        <title>Complete genome sequences of Mycobacterium kansasii strains isolated from rhesus macaques.</title>
        <authorList>
            <person name="Panda A."/>
            <person name="Nagaraj S."/>
            <person name="Zhao X."/>
            <person name="Tettelin H."/>
            <person name="Detolla L.J."/>
        </authorList>
    </citation>
    <scope>NUCLEOTIDE SEQUENCE [LARGE SCALE GENOMIC DNA]</scope>
    <source>
        <strain evidence="13 14">11-3813</strain>
    </source>
</reference>
<keyword evidence="5 10" id="KW-0560">Oxidoreductase</keyword>
<protein>
    <recommendedName>
        <fullName evidence="10">Glycerol-3-phosphate dehydrogenase</fullName>
        <ecNumber evidence="10">1.1.5.3</ecNumber>
    </recommendedName>
</protein>
<dbReference type="Gene3D" id="3.50.50.60">
    <property type="entry name" value="FAD/NAD(P)-binding domain"/>
    <property type="match status" value="1"/>
</dbReference>
<dbReference type="InterPro" id="IPR011075">
    <property type="entry name" value="TetR_C"/>
</dbReference>
<dbReference type="Proteomes" id="UP000189229">
    <property type="component" value="Unassembled WGS sequence"/>
</dbReference>
<dbReference type="GO" id="GO:0004368">
    <property type="term" value="F:glycerol-3-phosphate dehydrogenase (quinone) activity"/>
    <property type="evidence" value="ECO:0007669"/>
    <property type="project" value="UniProtKB-EC"/>
</dbReference>
<keyword evidence="3 10" id="KW-0285">Flavoprotein</keyword>
<evidence type="ECO:0000256" key="4">
    <source>
        <dbReference type="ARBA" id="ARBA00022827"/>
    </source>
</evidence>
<feature type="domain" description="HTH tetR-type" evidence="12">
    <location>
        <begin position="554"/>
        <end position="614"/>
    </location>
</feature>
<dbReference type="PANTHER" id="PTHR11985">
    <property type="entry name" value="GLYCEROL-3-PHOSPHATE DEHYDROGENASE"/>
    <property type="match status" value="1"/>
</dbReference>
<dbReference type="SUPFAM" id="SSF46689">
    <property type="entry name" value="Homeodomain-like"/>
    <property type="match status" value="1"/>
</dbReference>
<dbReference type="SUPFAM" id="SSF51905">
    <property type="entry name" value="FAD/NAD(P)-binding domain"/>
    <property type="match status" value="1"/>
</dbReference>
<gene>
    <name evidence="13" type="ORF">BZL30_5687</name>
</gene>
<name>A0A1V3WYS4_MYCKA</name>
<dbReference type="Gene3D" id="1.10.10.60">
    <property type="entry name" value="Homeodomain-like"/>
    <property type="match status" value="1"/>
</dbReference>
<feature type="compositionally biased region" description="Low complexity" evidence="11">
    <location>
        <begin position="502"/>
        <end position="511"/>
    </location>
</feature>
<keyword evidence="8" id="KW-0804">Transcription</keyword>
<comment type="caution">
    <text evidence="13">The sequence shown here is derived from an EMBL/GenBank/DDBJ whole genome shotgun (WGS) entry which is preliminary data.</text>
</comment>
<evidence type="ECO:0000256" key="8">
    <source>
        <dbReference type="ARBA" id="ARBA00023163"/>
    </source>
</evidence>